<dbReference type="EMBL" id="GISG01284266">
    <property type="protein sequence ID" value="MBA4679706.1"/>
    <property type="molecule type" value="Transcribed_RNA"/>
</dbReference>
<dbReference type="Gene3D" id="2.20.25.80">
    <property type="entry name" value="WRKY domain"/>
    <property type="match status" value="1"/>
</dbReference>
<dbReference type="PANTHER" id="PTHR31221">
    <property type="entry name" value="WRKY TRANSCRIPTION FACTOR PROTEIN 1-RELATED"/>
    <property type="match status" value="1"/>
</dbReference>
<evidence type="ECO:0000313" key="9">
    <source>
        <dbReference type="EMBL" id="MBA4679706.1"/>
    </source>
</evidence>
<feature type="compositionally biased region" description="Polar residues" evidence="7">
    <location>
        <begin position="116"/>
        <end position="130"/>
    </location>
</feature>
<evidence type="ECO:0000256" key="6">
    <source>
        <dbReference type="ARBA" id="ARBA00023242"/>
    </source>
</evidence>
<evidence type="ECO:0000256" key="3">
    <source>
        <dbReference type="ARBA" id="ARBA00023015"/>
    </source>
</evidence>
<dbReference type="InterPro" id="IPR044810">
    <property type="entry name" value="WRKY_plant"/>
</dbReference>
<dbReference type="AlphaFoldDB" id="A0A7C9F0T0"/>
<dbReference type="PIRSF" id="PIRSF038130">
    <property type="entry name" value="TF_WRKY_IIc"/>
    <property type="match status" value="1"/>
</dbReference>
<dbReference type="GO" id="GO:0005634">
    <property type="term" value="C:nucleus"/>
    <property type="evidence" value="ECO:0007669"/>
    <property type="project" value="UniProtKB-SubCell"/>
</dbReference>
<dbReference type="GO" id="GO:0043565">
    <property type="term" value="F:sequence-specific DNA binding"/>
    <property type="evidence" value="ECO:0007669"/>
    <property type="project" value="InterPro"/>
</dbReference>
<feature type="region of interest" description="Disordered" evidence="7">
    <location>
        <begin position="116"/>
        <end position="192"/>
    </location>
</feature>
<dbReference type="SMART" id="SM00774">
    <property type="entry name" value="WRKY"/>
    <property type="match status" value="1"/>
</dbReference>
<reference evidence="9" key="2">
    <citation type="submission" date="2020-07" db="EMBL/GenBank/DDBJ databases">
        <authorList>
            <person name="Vera ALvarez R."/>
            <person name="Arias-Moreno D.M."/>
            <person name="Jimenez-Jacinto V."/>
            <person name="Jimenez-Bremont J.F."/>
            <person name="Swaminathan K."/>
            <person name="Moose S.P."/>
            <person name="Guerrero-Gonzalez M.L."/>
            <person name="Marino-Ramirez L."/>
            <person name="Landsman D."/>
            <person name="Rodriguez-Kessler M."/>
            <person name="Delgado-Sanchez P."/>
        </authorList>
    </citation>
    <scope>NUCLEOTIDE SEQUENCE</scope>
    <source>
        <tissue evidence="9">Cladode</tissue>
    </source>
</reference>
<feature type="compositionally biased region" description="Low complexity" evidence="7">
    <location>
        <begin position="131"/>
        <end position="151"/>
    </location>
</feature>
<feature type="region of interest" description="Disordered" evidence="7">
    <location>
        <begin position="36"/>
        <end position="56"/>
    </location>
</feature>
<organism evidence="9">
    <name type="scientific">Opuntia streptacantha</name>
    <name type="common">Prickly pear cactus</name>
    <name type="synonym">Opuntia cardona</name>
    <dbReference type="NCBI Taxonomy" id="393608"/>
    <lineage>
        <taxon>Eukaryota</taxon>
        <taxon>Viridiplantae</taxon>
        <taxon>Streptophyta</taxon>
        <taxon>Embryophyta</taxon>
        <taxon>Tracheophyta</taxon>
        <taxon>Spermatophyta</taxon>
        <taxon>Magnoliopsida</taxon>
        <taxon>eudicotyledons</taxon>
        <taxon>Gunneridae</taxon>
        <taxon>Pentapetalae</taxon>
        <taxon>Caryophyllales</taxon>
        <taxon>Cactineae</taxon>
        <taxon>Cactaceae</taxon>
        <taxon>Opuntioideae</taxon>
        <taxon>Opuntia</taxon>
    </lineage>
</organism>
<feature type="domain" description="WRKY" evidence="8">
    <location>
        <begin position="197"/>
        <end position="262"/>
    </location>
</feature>
<dbReference type="Pfam" id="PF03106">
    <property type="entry name" value="WRKY"/>
    <property type="match status" value="1"/>
</dbReference>
<dbReference type="InterPro" id="IPR003657">
    <property type="entry name" value="WRKY_dom"/>
</dbReference>
<evidence type="ECO:0000256" key="5">
    <source>
        <dbReference type="ARBA" id="ARBA00023163"/>
    </source>
</evidence>
<accession>A0A7C9F0T0</accession>
<evidence type="ECO:0000256" key="4">
    <source>
        <dbReference type="ARBA" id="ARBA00023125"/>
    </source>
</evidence>
<proteinExistence type="inferred from homology"/>
<reference evidence="9" key="1">
    <citation type="journal article" date="2013" name="J. Plant Res.">
        <title>Effect of fungi and light on seed germination of three Opuntia species from semiarid lands of central Mexico.</title>
        <authorList>
            <person name="Delgado-Sanchez P."/>
            <person name="Jimenez-Bremont J.F."/>
            <person name="Guerrero-Gonzalez Mde L."/>
            <person name="Flores J."/>
        </authorList>
    </citation>
    <scope>NUCLEOTIDE SEQUENCE</scope>
    <source>
        <tissue evidence="9">Cladode</tissue>
    </source>
</reference>
<keyword evidence="3" id="KW-0805">Transcription regulation</keyword>
<feature type="compositionally biased region" description="Acidic residues" evidence="7">
    <location>
        <begin position="157"/>
        <end position="168"/>
    </location>
</feature>
<comment type="similarity">
    <text evidence="2">Belongs to the WRKY group II-c family.</text>
</comment>
<keyword evidence="5" id="KW-0804">Transcription</keyword>
<dbReference type="GO" id="GO:0003700">
    <property type="term" value="F:DNA-binding transcription factor activity"/>
    <property type="evidence" value="ECO:0007669"/>
    <property type="project" value="InterPro"/>
</dbReference>
<protein>
    <recommendedName>
        <fullName evidence="8">WRKY domain-containing protein</fullName>
    </recommendedName>
</protein>
<evidence type="ECO:0000256" key="1">
    <source>
        <dbReference type="ARBA" id="ARBA00004123"/>
    </source>
</evidence>
<comment type="subcellular location">
    <subcellularLocation>
        <location evidence="1">Nucleus</location>
    </subcellularLocation>
</comment>
<dbReference type="SUPFAM" id="SSF118290">
    <property type="entry name" value="WRKY DNA-binding domain"/>
    <property type="match status" value="1"/>
</dbReference>
<keyword evidence="6" id="KW-0539">Nucleus</keyword>
<evidence type="ECO:0000259" key="8">
    <source>
        <dbReference type="PROSITE" id="PS50811"/>
    </source>
</evidence>
<dbReference type="PANTHER" id="PTHR31221:SF289">
    <property type="entry name" value="WRKY TRANSCRIPTION FACTOR 68"/>
    <property type="match status" value="1"/>
</dbReference>
<dbReference type="InterPro" id="IPR017396">
    <property type="entry name" value="TF_WRKY_IIc"/>
</dbReference>
<evidence type="ECO:0000256" key="2">
    <source>
        <dbReference type="ARBA" id="ARBA00008964"/>
    </source>
</evidence>
<feature type="compositionally biased region" description="Low complexity" evidence="7">
    <location>
        <begin position="37"/>
        <end position="55"/>
    </location>
</feature>
<keyword evidence="4" id="KW-0238">DNA-binding</keyword>
<name>A0A7C9F0T0_OPUST</name>
<evidence type="ECO:0000256" key="7">
    <source>
        <dbReference type="SAM" id="MobiDB-lite"/>
    </source>
</evidence>
<dbReference type="InterPro" id="IPR036576">
    <property type="entry name" value="WRKY_dom_sf"/>
</dbReference>
<dbReference type="PROSITE" id="PS50811">
    <property type="entry name" value="WRKY"/>
    <property type="match status" value="1"/>
</dbReference>
<sequence length="378" mass="40935">MEKEAVLKMESLMGGGGVGGASFSATSTNYHCNLAKSSLSSSSTTTSSSSTSPSLGFMESMSMQEIMIHNNIITPSLLDMVINGYGVGENHQVLPDSLDPDPTPSGALNSNVNKESLSDQVVSNHQPTTPNSSSVSSASNEAANDEQQQQQNKPVDGGEEEEEEEEEQQKDTKDLTKAKKTNQKRQREPRFAFMTKSEVDHLEDGYRWRKYGQKAVKNSPFPRSYYRCTSASCNVKKRVERSFTDPSIVVTTYEGQHTHPCTVLPRGFMPGPGFGFGFGLGGGATTTTTTTATSPYALQHQMQLMMASNNSHILPSNIQTTYGHHVAPYGNVLSTPTNALLFAQEKSFCGAPANAGLITDNGLLQDMILPNPIMKTEE</sequence>
<dbReference type="FunFam" id="2.20.25.80:FF:000003">
    <property type="entry name" value="WRKY transcription factor 57"/>
    <property type="match status" value="1"/>
</dbReference>